<gene>
    <name evidence="7" type="ORF">EWH70_31215</name>
</gene>
<reference evidence="7 8" key="1">
    <citation type="submission" date="2019-02" db="EMBL/GenBank/DDBJ databases">
        <title>Draft genome sequence of Amycolatopsis sp. 8-3EHSu isolated from roots of Suaeda maritima.</title>
        <authorList>
            <person name="Duangmal K."/>
            <person name="Chantavorakit T."/>
        </authorList>
    </citation>
    <scope>NUCLEOTIDE SEQUENCE [LARGE SCALE GENOMIC DNA]</scope>
    <source>
        <strain evidence="7 8">8-3EHSu</strain>
    </source>
</reference>
<dbReference type="Proteomes" id="UP000292003">
    <property type="component" value="Unassembled WGS sequence"/>
</dbReference>
<evidence type="ECO:0000256" key="1">
    <source>
        <dbReference type="ARBA" id="ARBA00021390"/>
    </source>
</evidence>
<dbReference type="InterPro" id="IPR001034">
    <property type="entry name" value="DeoR_HTH"/>
</dbReference>
<dbReference type="SMART" id="SM01134">
    <property type="entry name" value="DeoRC"/>
    <property type="match status" value="1"/>
</dbReference>
<comment type="function">
    <text evidence="5">Repressor of the lactose catabolism operon. Galactose-6-phosphate is the inducer.</text>
</comment>
<dbReference type="SMART" id="SM00420">
    <property type="entry name" value="HTH_DEOR"/>
    <property type="match status" value="1"/>
</dbReference>
<dbReference type="PRINTS" id="PR00037">
    <property type="entry name" value="HTHLACR"/>
</dbReference>
<dbReference type="InterPro" id="IPR014036">
    <property type="entry name" value="DeoR-like_C"/>
</dbReference>
<evidence type="ECO:0000256" key="2">
    <source>
        <dbReference type="ARBA" id="ARBA00022491"/>
    </source>
</evidence>
<accession>A0A4Q7J0K3</accession>
<name>A0A4Q7J0K3_9PSEU</name>
<dbReference type="Gene3D" id="1.10.10.10">
    <property type="entry name" value="Winged helix-like DNA-binding domain superfamily/Winged helix DNA-binding domain"/>
    <property type="match status" value="1"/>
</dbReference>
<evidence type="ECO:0000256" key="5">
    <source>
        <dbReference type="ARBA" id="ARBA00024937"/>
    </source>
</evidence>
<dbReference type="PANTHER" id="PTHR30363:SF4">
    <property type="entry name" value="GLYCEROL-3-PHOSPHATE REGULON REPRESSOR"/>
    <property type="match status" value="1"/>
</dbReference>
<keyword evidence="8" id="KW-1185">Reference proteome</keyword>
<dbReference type="InterPro" id="IPR036390">
    <property type="entry name" value="WH_DNA-bd_sf"/>
</dbReference>
<proteinExistence type="predicted"/>
<dbReference type="SUPFAM" id="SSF100950">
    <property type="entry name" value="NagB/RpiA/CoA transferase-like"/>
    <property type="match status" value="1"/>
</dbReference>
<keyword evidence="4" id="KW-0804">Transcription</keyword>
<evidence type="ECO:0000313" key="7">
    <source>
        <dbReference type="EMBL" id="RZQ59903.1"/>
    </source>
</evidence>
<protein>
    <recommendedName>
        <fullName evidence="1">Lactose phosphotransferase system repressor</fullName>
    </recommendedName>
</protein>
<dbReference type="InterPro" id="IPR037171">
    <property type="entry name" value="NagB/RpiA_transferase-like"/>
</dbReference>
<dbReference type="InterPro" id="IPR050313">
    <property type="entry name" value="Carb_Metab_HTH_regulators"/>
</dbReference>
<organism evidence="7 8">
    <name type="scientific">Amycolatopsis suaedae</name>
    <dbReference type="NCBI Taxonomy" id="2510978"/>
    <lineage>
        <taxon>Bacteria</taxon>
        <taxon>Bacillati</taxon>
        <taxon>Actinomycetota</taxon>
        <taxon>Actinomycetes</taxon>
        <taxon>Pseudonocardiales</taxon>
        <taxon>Pseudonocardiaceae</taxon>
        <taxon>Amycolatopsis</taxon>
    </lineage>
</organism>
<evidence type="ECO:0000256" key="4">
    <source>
        <dbReference type="ARBA" id="ARBA00023163"/>
    </source>
</evidence>
<dbReference type="EMBL" id="SFCC01000020">
    <property type="protein sequence ID" value="RZQ59903.1"/>
    <property type="molecule type" value="Genomic_DNA"/>
</dbReference>
<sequence>MYAEERQQVILERARAKGRVDVAALADDFAVTTETIRRDLTVLERHGVLRRVHGGAIPVERLGFEPAVSTRENVMTTEKDRIAKAALAELPSEGTILLDAGTTTAKLAEALPSDRELTVVTHSVNIALAMATRPNLTVMLVGGRLRSRTLASVDAWALQALKDVFVEVAFMATNGFSPERGLTTPDPAEAMVKRAAINCARRCVLLADHTKVGNDHFARFADPGDIDTFITDTGIDDAVAGEIAALGPRVVKV</sequence>
<dbReference type="OrthoDB" id="7688673at2"/>
<evidence type="ECO:0000259" key="6">
    <source>
        <dbReference type="PROSITE" id="PS51000"/>
    </source>
</evidence>
<dbReference type="SUPFAM" id="SSF46785">
    <property type="entry name" value="Winged helix' DNA-binding domain"/>
    <property type="match status" value="1"/>
</dbReference>
<dbReference type="Pfam" id="PF00455">
    <property type="entry name" value="DeoRC"/>
    <property type="match status" value="1"/>
</dbReference>
<dbReference type="PANTHER" id="PTHR30363">
    <property type="entry name" value="HTH-TYPE TRANSCRIPTIONAL REGULATOR SRLR-RELATED"/>
    <property type="match status" value="1"/>
</dbReference>
<dbReference type="InterPro" id="IPR036388">
    <property type="entry name" value="WH-like_DNA-bd_sf"/>
</dbReference>
<dbReference type="GO" id="GO:0003700">
    <property type="term" value="F:DNA-binding transcription factor activity"/>
    <property type="evidence" value="ECO:0007669"/>
    <property type="project" value="InterPro"/>
</dbReference>
<dbReference type="Gene3D" id="3.40.50.1360">
    <property type="match status" value="1"/>
</dbReference>
<feature type="domain" description="HTH deoR-type" evidence="6">
    <location>
        <begin position="3"/>
        <end position="58"/>
    </location>
</feature>
<dbReference type="PROSITE" id="PS51000">
    <property type="entry name" value="HTH_DEOR_2"/>
    <property type="match status" value="1"/>
</dbReference>
<dbReference type="Pfam" id="PF08220">
    <property type="entry name" value="HTH_DeoR"/>
    <property type="match status" value="1"/>
</dbReference>
<evidence type="ECO:0000256" key="3">
    <source>
        <dbReference type="ARBA" id="ARBA00023015"/>
    </source>
</evidence>
<keyword evidence="2" id="KW-0678">Repressor</keyword>
<keyword evidence="3" id="KW-0805">Transcription regulation</keyword>
<dbReference type="RefSeq" id="WP_130479166.1">
    <property type="nucleotide sequence ID" value="NZ_SFCC01000020.1"/>
</dbReference>
<evidence type="ECO:0000313" key="8">
    <source>
        <dbReference type="Proteomes" id="UP000292003"/>
    </source>
</evidence>
<comment type="caution">
    <text evidence="7">The sequence shown here is derived from an EMBL/GenBank/DDBJ whole genome shotgun (WGS) entry which is preliminary data.</text>
</comment>
<dbReference type="AlphaFoldDB" id="A0A4Q7J0K3"/>